<evidence type="ECO:0000313" key="3">
    <source>
        <dbReference type="Proteomes" id="UP000254866"/>
    </source>
</evidence>
<comment type="caution">
    <text evidence="2">The sequence shown here is derived from an EMBL/GenBank/DDBJ whole genome shotgun (WGS) entry which is preliminary data.</text>
</comment>
<feature type="compositionally biased region" description="Acidic residues" evidence="1">
    <location>
        <begin position="402"/>
        <end position="422"/>
    </location>
</feature>
<feature type="compositionally biased region" description="Polar residues" evidence="1">
    <location>
        <begin position="324"/>
        <end position="342"/>
    </location>
</feature>
<evidence type="ECO:0000256" key="1">
    <source>
        <dbReference type="SAM" id="MobiDB-lite"/>
    </source>
</evidence>
<evidence type="ECO:0000313" key="2">
    <source>
        <dbReference type="EMBL" id="RDL33870.1"/>
    </source>
</evidence>
<feature type="compositionally biased region" description="Basic residues" evidence="1">
    <location>
        <begin position="481"/>
        <end position="493"/>
    </location>
</feature>
<dbReference type="OrthoDB" id="3565112at2759"/>
<dbReference type="EMBL" id="NPIC01000008">
    <property type="protein sequence ID" value="RDL33870.1"/>
    <property type="molecule type" value="Genomic_DNA"/>
</dbReference>
<feature type="compositionally biased region" description="Polar residues" evidence="1">
    <location>
        <begin position="468"/>
        <end position="479"/>
    </location>
</feature>
<accession>A0A370TG51</accession>
<dbReference type="RefSeq" id="XP_031867152.1">
    <property type="nucleotide sequence ID" value="XM_032016861.1"/>
</dbReference>
<protein>
    <submittedName>
        <fullName evidence="2">Uncharacterized protein</fullName>
    </submittedName>
</protein>
<feature type="region of interest" description="Disordered" evidence="1">
    <location>
        <begin position="323"/>
        <end position="493"/>
    </location>
</feature>
<name>A0A370TG51_9HELO</name>
<dbReference type="GeneID" id="43601087"/>
<keyword evidence="3" id="KW-1185">Reference proteome</keyword>
<organism evidence="2 3">
    <name type="scientific">Venustampulla echinocandica</name>
    <dbReference type="NCBI Taxonomy" id="2656787"/>
    <lineage>
        <taxon>Eukaryota</taxon>
        <taxon>Fungi</taxon>
        <taxon>Dikarya</taxon>
        <taxon>Ascomycota</taxon>
        <taxon>Pezizomycotina</taxon>
        <taxon>Leotiomycetes</taxon>
        <taxon>Helotiales</taxon>
        <taxon>Pleuroascaceae</taxon>
        <taxon>Venustampulla</taxon>
    </lineage>
</organism>
<sequence>MTRYNNISIQRGLDLDDIEGIKRVMLALERIVLDEPFKSLSKERAAELRLSSAQQAWVNRILKVCERTFREYILLPRAMRRFVKAKDGDEAAVIQAIAELESLTEEDVLVNPECHIDAYEVAWCKFLAFPCEMVQGELDACIKFQKALREDEVPTGQSKRACHFLPPTVSPGLTTKGEVWQSKVQEVEESRWMRVEAEEPTGVQPPYKFLANLDIEDASSIRRIMEYLHFKFAGHRSEQFRAGTDLDETEWRESQRIWWECDNNALLKTIVQWFAGHYQATDRRVGFAARRFQSYATHTARNPQKYKEEYEAEKIQWEAKQETSVELTNDLDSPPLHQQGSRSNKRPGESYEELFTNDDITTANVPVDMAPSSSPVPGDSNLAIRTKNPKPTSGYKRTYQEMETEAETEAEAEAETEIDEVSSDSYTPPAKHNVFLQTLLPKEGRTTRSGRPYNPYTGDVVDAPPSTPNSTLLNPSYTQLKRGHKKQKRGRTH</sequence>
<reference evidence="2 3" key="1">
    <citation type="journal article" date="2018" name="IMA Fungus">
        <title>IMA Genome-F 9: Draft genome sequence of Annulohypoxylon stygium, Aspergillus mulundensis, Berkeleyomyces basicola (syn. Thielaviopsis basicola), Ceratocystis smalleyi, two Cercospora beticola strains, Coleophoma cylindrospora, Fusarium fracticaudum, Phialophora cf. hyalina, and Morchella septimelata.</title>
        <authorList>
            <person name="Wingfield B.D."/>
            <person name="Bills G.F."/>
            <person name="Dong Y."/>
            <person name="Huang W."/>
            <person name="Nel W.J."/>
            <person name="Swalarsk-Parry B.S."/>
            <person name="Vaghefi N."/>
            <person name="Wilken P.M."/>
            <person name="An Z."/>
            <person name="de Beer Z.W."/>
            <person name="De Vos L."/>
            <person name="Chen L."/>
            <person name="Duong T.A."/>
            <person name="Gao Y."/>
            <person name="Hammerbacher A."/>
            <person name="Kikkert J.R."/>
            <person name="Li Y."/>
            <person name="Li H."/>
            <person name="Li K."/>
            <person name="Li Q."/>
            <person name="Liu X."/>
            <person name="Ma X."/>
            <person name="Naidoo K."/>
            <person name="Pethybridge S.J."/>
            <person name="Sun J."/>
            <person name="Steenkamp E.T."/>
            <person name="van der Nest M.A."/>
            <person name="van Wyk S."/>
            <person name="Wingfield M.J."/>
            <person name="Xiong C."/>
            <person name="Yue Q."/>
            <person name="Zhang X."/>
        </authorList>
    </citation>
    <scope>NUCLEOTIDE SEQUENCE [LARGE SCALE GENOMIC DNA]</scope>
    <source>
        <strain evidence="2 3">BP 5553</strain>
    </source>
</reference>
<proteinExistence type="predicted"/>
<dbReference type="AlphaFoldDB" id="A0A370TG51"/>
<gene>
    <name evidence="2" type="ORF">BP5553_08238</name>
</gene>
<dbReference type="Proteomes" id="UP000254866">
    <property type="component" value="Unassembled WGS sequence"/>
</dbReference>